<dbReference type="EMBL" id="LSSK01001724">
    <property type="protein sequence ID" value="OMH78930.1"/>
    <property type="molecule type" value="Genomic_DNA"/>
</dbReference>
<evidence type="ECO:0000313" key="3">
    <source>
        <dbReference type="Proteomes" id="UP000188320"/>
    </source>
</evidence>
<feature type="region of interest" description="Disordered" evidence="1">
    <location>
        <begin position="1"/>
        <end position="22"/>
    </location>
</feature>
<evidence type="ECO:0000256" key="1">
    <source>
        <dbReference type="SAM" id="MobiDB-lite"/>
    </source>
</evidence>
<sequence length="154" mass="17316">MKKKKNTNNQTTTVGPAKGSIQTTLPKYSSFFKPSNSAQSDLESVSVLHHLTGEKPQDLLLRIGGGECKIGISLEHFAFNRDESFECIGQAINNAYADFDMNPQTNALFITFYEKKHADEFRSKDLKYNGKTVEKIRTAELSDRLLNITIPTRL</sequence>
<evidence type="ECO:0000313" key="2">
    <source>
        <dbReference type="EMBL" id="OMH78930.1"/>
    </source>
</evidence>
<reference evidence="3" key="1">
    <citation type="submission" date="2017-01" db="EMBL/GenBank/DDBJ databases">
        <authorList>
            <person name="Wang Y."/>
            <person name="White M."/>
            <person name="Kvist S."/>
            <person name="Moncalvo J.-M."/>
        </authorList>
    </citation>
    <scope>NUCLEOTIDE SEQUENCE [LARGE SCALE GENOMIC DNA]</scope>
    <source>
        <strain evidence="3">COL-18-3</strain>
    </source>
</reference>
<keyword evidence="3" id="KW-1185">Reference proteome</keyword>
<accession>A0A1R1PD55</accession>
<organism evidence="2 3">
    <name type="scientific">Zancudomyces culisetae</name>
    <name type="common">Gut fungus</name>
    <name type="synonym">Smittium culisetae</name>
    <dbReference type="NCBI Taxonomy" id="1213189"/>
    <lineage>
        <taxon>Eukaryota</taxon>
        <taxon>Fungi</taxon>
        <taxon>Fungi incertae sedis</taxon>
        <taxon>Zoopagomycota</taxon>
        <taxon>Kickxellomycotina</taxon>
        <taxon>Harpellomycetes</taxon>
        <taxon>Harpellales</taxon>
        <taxon>Legeriomycetaceae</taxon>
        <taxon>Zancudomyces</taxon>
    </lineage>
</organism>
<dbReference type="Proteomes" id="UP000188320">
    <property type="component" value="Unassembled WGS sequence"/>
</dbReference>
<feature type="non-terminal residue" evidence="2">
    <location>
        <position position="154"/>
    </location>
</feature>
<name>A0A1R1PD55_ZANCU</name>
<protein>
    <submittedName>
        <fullName evidence="2">Uncharacterized protein</fullName>
    </submittedName>
</protein>
<gene>
    <name evidence="2" type="ORF">AX774_g7663</name>
</gene>
<comment type="caution">
    <text evidence="2">The sequence shown here is derived from an EMBL/GenBank/DDBJ whole genome shotgun (WGS) entry which is preliminary data.</text>
</comment>
<dbReference type="AlphaFoldDB" id="A0A1R1PD55"/>
<proteinExistence type="predicted"/>